<name>A0A2Z3HVI1_9CAUL</name>
<evidence type="ECO:0000259" key="14">
    <source>
        <dbReference type="Pfam" id="PF00593"/>
    </source>
</evidence>
<comment type="similarity">
    <text evidence="11 12">Belongs to the TonB-dependent receptor family.</text>
</comment>
<dbReference type="KEGG" id="phb:HYN04_10895"/>
<dbReference type="PANTHER" id="PTHR32552:SF81">
    <property type="entry name" value="TONB-DEPENDENT OUTER MEMBRANE RECEPTOR"/>
    <property type="match status" value="1"/>
</dbReference>
<protein>
    <recommendedName>
        <fullName evidence="18">TonB-dependent receptor</fullName>
    </recommendedName>
</protein>
<evidence type="ECO:0000256" key="8">
    <source>
        <dbReference type="ARBA" id="ARBA00023077"/>
    </source>
</evidence>
<gene>
    <name evidence="16" type="ORF">HYN04_10895</name>
</gene>
<dbReference type="InterPro" id="IPR012910">
    <property type="entry name" value="Plug_dom"/>
</dbReference>
<dbReference type="GO" id="GO:0009279">
    <property type="term" value="C:cell outer membrane"/>
    <property type="evidence" value="ECO:0007669"/>
    <property type="project" value="UniProtKB-SubCell"/>
</dbReference>
<evidence type="ECO:0000256" key="13">
    <source>
        <dbReference type="SAM" id="SignalP"/>
    </source>
</evidence>
<keyword evidence="17" id="KW-1185">Reference proteome</keyword>
<reference evidence="17" key="1">
    <citation type="submission" date="2018-05" db="EMBL/GenBank/DDBJ databases">
        <title>Genome sequencing of Phenylobacterium sp. HYN0004.</title>
        <authorList>
            <person name="Yi H."/>
            <person name="Baek C."/>
        </authorList>
    </citation>
    <scope>NUCLEOTIDE SEQUENCE [LARGE SCALE GENOMIC DNA]</scope>
    <source>
        <strain evidence="17">HYN0004</strain>
    </source>
</reference>
<sequence length="910" mass="98029">MQSKAILLASSILAASAVGLSAQAQNAMNTIDELVVTAEKREQSLQDVPVAISAFTSKQRDLVGISTVQDLTNFTPGFVYQSSNDRASMRGIGRLTNVHAVDGAVSIYIDGLFTTSTVLAGGPPLDVARVEILRGPQGTLYGRNAIGGTVNVISVRPTKELYAEVRGIVENYDFTNLQFAASGPLTEGLRLRVSGYKLDQRQGYFKNVTPGQPSEGSVRNEYQVQVQLEADLGENAEFWASYKTLGWDNRGGPGARSGYRADPFSTGRLDPNYSIVYASAHGLTPETGLAGIVPGSLRQFNGSTVKSNPAALDNRTFSGNIAQKVSLSDVNSFTTQFVYHFPTIDVKYVGGYQEYKYDLYGDTDGTDVLSYQIPLAPGSICGTVGNLFSAGLSPVNCSPLTVNANNGYHYFEYPKWYSHEINISSTDDGPLQWIVGAFYFNEQYTGTGSTADFFLVGPSSLQTPILGAARNPQNYWSTGNYALTTESKAVFGQIDYQMTDALKFTAGLRYTQDDKFGTEYRRIVCNSDACYPGLYPALGLGAFGPGTAANWGSLLGDLNSTARLAPVLGIPALAGLNGLGNGAMDLTDALAPKSTAGLIPGVSTPGVNTNGVVRQYVVDPATGIASRNLDGSSDAVTGTLGVQWEPDSDTMAYARYSRGYKAFGFSAGGFLAVPKADEETVNSYEIGYKKDFDRFQVNLAAFFLDYRGLQAPVAVRVGATNVTQFVNIDKAESYGVEFSGIWRPVDALRLTLDYGWNPTEITKSDPLVDVNDNVNTGAVSIVGNDLPQAPEHKVAVNGTYTFRTDAGDIVAGASYLYRSESYANVFSRDYNATDSWDQVDLRLLWMPTGGKYTVIAYVKNALDEDGYAAAVAASQRNNSATVASDRYLNGARNFELTPPRIFGLEVQYRF</sequence>
<dbReference type="Gene3D" id="2.40.170.20">
    <property type="entry name" value="TonB-dependent receptor, beta-barrel domain"/>
    <property type="match status" value="3"/>
</dbReference>
<comment type="subcellular location">
    <subcellularLocation>
        <location evidence="1 11">Cell outer membrane</location>
        <topology evidence="1 11">Multi-pass membrane protein</topology>
    </subcellularLocation>
</comment>
<dbReference type="SUPFAM" id="SSF56935">
    <property type="entry name" value="Porins"/>
    <property type="match status" value="1"/>
</dbReference>
<keyword evidence="8 12" id="KW-0798">TonB box</keyword>
<evidence type="ECO:0000256" key="10">
    <source>
        <dbReference type="ARBA" id="ARBA00023237"/>
    </source>
</evidence>
<feature type="domain" description="TonB-dependent receptor plug" evidence="15">
    <location>
        <begin position="45"/>
        <end position="149"/>
    </location>
</feature>
<keyword evidence="9 11" id="KW-0472">Membrane</keyword>
<evidence type="ECO:0000256" key="7">
    <source>
        <dbReference type="ARBA" id="ARBA00023065"/>
    </source>
</evidence>
<evidence type="ECO:0000256" key="4">
    <source>
        <dbReference type="ARBA" id="ARBA00022496"/>
    </source>
</evidence>
<dbReference type="PANTHER" id="PTHR32552">
    <property type="entry name" value="FERRICHROME IRON RECEPTOR-RELATED"/>
    <property type="match status" value="1"/>
</dbReference>
<organism evidence="16 17">
    <name type="scientific">Phenylobacterium parvum</name>
    <dbReference type="NCBI Taxonomy" id="2201350"/>
    <lineage>
        <taxon>Bacteria</taxon>
        <taxon>Pseudomonadati</taxon>
        <taxon>Pseudomonadota</taxon>
        <taxon>Alphaproteobacteria</taxon>
        <taxon>Caulobacterales</taxon>
        <taxon>Caulobacteraceae</taxon>
        <taxon>Phenylobacterium</taxon>
    </lineage>
</organism>
<evidence type="ECO:0000256" key="6">
    <source>
        <dbReference type="ARBA" id="ARBA00023004"/>
    </source>
</evidence>
<dbReference type="InterPro" id="IPR036942">
    <property type="entry name" value="Beta-barrel_TonB_sf"/>
</dbReference>
<keyword evidence="4" id="KW-0410">Iron transport</keyword>
<evidence type="ECO:0000313" key="17">
    <source>
        <dbReference type="Proteomes" id="UP000247763"/>
    </source>
</evidence>
<evidence type="ECO:0000256" key="12">
    <source>
        <dbReference type="RuleBase" id="RU003357"/>
    </source>
</evidence>
<dbReference type="Pfam" id="PF00593">
    <property type="entry name" value="TonB_dep_Rec_b-barrel"/>
    <property type="match status" value="1"/>
</dbReference>
<evidence type="ECO:0000313" key="16">
    <source>
        <dbReference type="EMBL" id="AWM78216.1"/>
    </source>
</evidence>
<keyword evidence="13" id="KW-0732">Signal</keyword>
<dbReference type="GO" id="GO:0006826">
    <property type="term" value="P:iron ion transport"/>
    <property type="evidence" value="ECO:0007669"/>
    <property type="project" value="UniProtKB-KW"/>
</dbReference>
<evidence type="ECO:0000256" key="5">
    <source>
        <dbReference type="ARBA" id="ARBA00022692"/>
    </source>
</evidence>
<proteinExistence type="inferred from homology"/>
<dbReference type="AlphaFoldDB" id="A0A2Z3HVI1"/>
<feature type="domain" description="TonB-dependent receptor-like beta-barrel" evidence="14">
    <location>
        <begin position="310"/>
        <end position="860"/>
    </location>
</feature>
<dbReference type="InterPro" id="IPR000531">
    <property type="entry name" value="Beta-barrel_TonB"/>
</dbReference>
<evidence type="ECO:0000256" key="2">
    <source>
        <dbReference type="ARBA" id="ARBA00022448"/>
    </source>
</evidence>
<dbReference type="Pfam" id="PF07715">
    <property type="entry name" value="Plug"/>
    <property type="match status" value="1"/>
</dbReference>
<keyword evidence="5 11" id="KW-0812">Transmembrane</keyword>
<dbReference type="RefSeq" id="WP_110450782.1">
    <property type="nucleotide sequence ID" value="NZ_CP029479.1"/>
</dbReference>
<dbReference type="PROSITE" id="PS52016">
    <property type="entry name" value="TONB_DEPENDENT_REC_3"/>
    <property type="match status" value="1"/>
</dbReference>
<dbReference type="Proteomes" id="UP000247763">
    <property type="component" value="Chromosome"/>
</dbReference>
<keyword evidence="2 11" id="KW-0813">Transport</keyword>
<evidence type="ECO:0000256" key="11">
    <source>
        <dbReference type="PROSITE-ProRule" id="PRU01360"/>
    </source>
</evidence>
<evidence type="ECO:0000256" key="3">
    <source>
        <dbReference type="ARBA" id="ARBA00022452"/>
    </source>
</evidence>
<keyword evidence="10 11" id="KW-0998">Cell outer membrane</keyword>
<accession>A0A2Z3HVI1</accession>
<evidence type="ECO:0000259" key="15">
    <source>
        <dbReference type="Pfam" id="PF07715"/>
    </source>
</evidence>
<evidence type="ECO:0000256" key="1">
    <source>
        <dbReference type="ARBA" id="ARBA00004571"/>
    </source>
</evidence>
<keyword evidence="3 11" id="KW-1134">Transmembrane beta strand</keyword>
<keyword evidence="6" id="KW-0408">Iron</keyword>
<evidence type="ECO:0008006" key="18">
    <source>
        <dbReference type="Google" id="ProtNLM"/>
    </source>
</evidence>
<feature type="chain" id="PRO_5016251616" description="TonB-dependent receptor" evidence="13">
    <location>
        <begin position="25"/>
        <end position="910"/>
    </location>
</feature>
<dbReference type="OrthoDB" id="7208860at2"/>
<feature type="signal peptide" evidence="13">
    <location>
        <begin position="1"/>
        <end position="24"/>
    </location>
</feature>
<keyword evidence="7" id="KW-0406">Ion transport</keyword>
<evidence type="ECO:0000256" key="9">
    <source>
        <dbReference type="ARBA" id="ARBA00023136"/>
    </source>
</evidence>
<dbReference type="EMBL" id="CP029479">
    <property type="protein sequence ID" value="AWM78216.1"/>
    <property type="molecule type" value="Genomic_DNA"/>
</dbReference>
<dbReference type="InterPro" id="IPR039426">
    <property type="entry name" value="TonB-dep_rcpt-like"/>
</dbReference>